<dbReference type="AlphaFoldDB" id="A0A1G7M5W6"/>
<dbReference type="RefSeq" id="WP_143011395.1">
    <property type="nucleotide sequence ID" value="NZ_FNBN01000002.1"/>
</dbReference>
<dbReference type="Proteomes" id="UP000199045">
    <property type="component" value="Unassembled WGS sequence"/>
</dbReference>
<evidence type="ECO:0000313" key="2">
    <source>
        <dbReference type="Proteomes" id="UP000199045"/>
    </source>
</evidence>
<dbReference type="OrthoDB" id="666468at2"/>
<organism evidence="1 2">
    <name type="scientific">Chitinophaga filiformis</name>
    <name type="common">Myxococcus filiformis</name>
    <name type="synonym">Flexibacter filiformis</name>
    <dbReference type="NCBI Taxonomy" id="104663"/>
    <lineage>
        <taxon>Bacteria</taxon>
        <taxon>Pseudomonadati</taxon>
        <taxon>Bacteroidota</taxon>
        <taxon>Chitinophagia</taxon>
        <taxon>Chitinophagales</taxon>
        <taxon>Chitinophagaceae</taxon>
        <taxon>Chitinophaga</taxon>
    </lineage>
</organism>
<protein>
    <submittedName>
        <fullName evidence="1">Uncharacterized protein</fullName>
    </submittedName>
</protein>
<reference evidence="2" key="1">
    <citation type="submission" date="2016-10" db="EMBL/GenBank/DDBJ databases">
        <authorList>
            <person name="Varghese N."/>
            <person name="Submissions S."/>
        </authorList>
    </citation>
    <scope>NUCLEOTIDE SEQUENCE [LARGE SCALE GENOMIC DNA]</scope>
    <source>
        <strain evidence="2">DSM 527</strain>
    </source>
</reference>
<proteinExistence type="predicted"/>
<accession>A0A1G7M5W6</accession>
<sequence>MNNTLSFKEKSDQSLLSARYLIKKKIYCSSVHCSFYSCLQTMFHCLFTKKKIAKNEFIAKGKHNGISSHMQAFKLIGNEIANNDFKDYKWYQKQYPELKHLREKADYSDEFIIQEEVHDALNKANSIIYLVNKI</sequence>
<evidence type="ECO:0000313" key="1">
    <source>
        <dbReference type="EMBL" id="SDF57147.1"/>
    </source>
</evidence>
<dbReference type="EMBL" id="FNBN01000002">
    <property type="protein sequence ID" value="SDF57147.1"/>
    <property type="molecule type" value="Genomic_DNA"/>
</dbReference>
<gene>
    <name evidence="1" type="ORF">SAMN04488121_102302</name>
</gene>
<name>A0A1G7M5W6_CHIFI</name>
<dbReference type="Gene3D" id="1.20.120.330">
    <property type="entry name" value="Nucleotidyltransferases domain 2"/>
    <property type="match status" value="1"/>
</dbReference>